<gene>
    <name evidence="1" type="ORF">LTRI10_LOCUS45747</name>
</gene>
<proteinExistence type="predicted"/>
<accession>A0AAV2G660</accession>
<name>A0AAV2G660_9ROSI</name>
<organism evidence="1 2">
    <name type="scientific">Linum trigynum</name>
    <dbReference type="NCBI Taxonomy" id="586398"/>
    <lineage>
        <taxon>Eukaryota</taxon>
        <taxon>Viridiplantae</taxon>
        <taxon>Streptophyta</taxon>
        <taxon>Embryophyta</taxon>
        <taxon>Tracheophyta</taxon>
        <taxon>Spermatophyta</taxon>
        <taxon>Magnoliopsida</taxon>
        <taxon>eudicotyledons</taxon>
        <taxon>Gunneridae</taxon>
        <taxon>Pentapetalae</taxon>
        <taxon>rosids</taxon>
        <taxon>fabids</taxon>
        <taxon>Malpighiales</taxon>
        <taxon>Linaceae</taxon>
        <taxon>Linum</taxon>
    </lineage>
</organism>
<sequence>MADKEILEADVYRLRGRVDELETAQAKSVLRQKTEVDAAAKSAVASYLLSPAFRKIDDAKRSKVIADTVALIRHLFRREHPDLE</sequence>
<evidence type="ECO:0000313" key="2">
    <source>
        <dbReference type="Proteomes" id="UP001497516"/>
    </source>
</evidence>
<dbReference type="EMBL" id="OZ034821">
    <property type="protein sequence ID" value="CAL1405991.1"/>
    <property type="molecule type" value="Genomic_DNA"/>
</dbReference>
<dbReference type="Proteomes" id="UP001497516">
    <property type="component" value="Chromosome 8"/>
</dbReference>
<protein>
    <submittedName>
        <fullName evidence="1">Uncharacterized protein</fullName>
    </submittedName>
</protein>
<dbReference type="AlphaFoldDB" id="A0AAV2G660"/>
<evidence type="ECO:0000313" key="1">
    <source>
        <dbReference type="EMBL" id="CAL1405991.1"/>
    </source>
</evidence>
<reference evidence="1 2" key="1">
    <citation type="submission" date="2024-04" db="EMBL/GenBank/DDBJ databases">
        <authorList>
            <person name="Fracassetti M."/>
        </authorList>
    </citation>
    <scope>NUCLEOTIDE SEQUENCE [LARGE SCALE GENOMIC DNA]</scope>
</reference>
<keyword evidence="2" id="KW-1185">Reference proteome</keyword>